<dbReference type="EMBL" id="ON649702">
    <property type="protein sequence ID" value="UVF62527.1"/>
    <property type="molecule type" value="Genomic_DNA"/>
</dbReference>
<dbReference type="Proteomes" id="UP001157002">
    <property type="component" value="Segment"/>
</dbReference>
<proteinExistence type="predicted"/>
<protein>
    <submittedName>
        <fullName evidence="1">Uncharacterized protein</fullName>
    </submittedName>
</protein>
<dbReference type="KEGG" id="vg:80545082"/>
<reference evidence="1 2" key="1">
    <citation type="submission" date="2022-05" db="EMBL/GenBank/DDBJ databases">
        <title>Diverse viruses of marine archaea discovered using metagenomics.</title>
        <authorList>
            <person name="Zhou Y."/>
        </authorList>
    </citation>
    <scope>NUCLEOTIDE SEQUENCE [LARGE SCALE GENOMIC DNA]</scope>
    <source>
        <strain evidence="1">YSH_150918</strain>
    </source>
</reference>
<evidence type="ECO:0000313" key="1">
    <source>
        <dbReference type="EMBL" id="UVF62527.1"/>
    </source>
</evidence>
<sequence length="84" mass="10055">MKSMEYYYSWIDEALGEKTLSTNEIYDLLTAKYTRAPTKNQLVNILGKNPKRYFKIKTIRIKNNVVSFWKLNKNRDDDNDNMQL</sequence>
<organism evidence="1 2">
    <name type="scientific">Poseidoniales virus YSH_150918</name>
    <dbReference type="NCBI Taxonomy" id="3071324"/>
    <lineage>
        <taxon>Viruses</taxon>
        <taxon>Duplodnaviria</taxon>
        <taxon>Heunggongvirae</taxon>
        <taxon>Uroviricota</taxon>
        <taxon>Caudoviricetes</taxon>
        <taxon>Magrovirales</taxon>
        <taxon>Aoguangviridae</taxon>
        <taxon>Aobingvirus</taxon>
        <taxon>Aobingvirus yangshanense</taxon>
    </lineage>
</organism>
<accession>A0A976UBH9</accession>
<evidence type="ECO:0000313" key="2">
    <source>
        <dbReference type="Proteomes" id="UP001157002"/>
    </source>
</evidence>
<keyword evidence="2" id="KW-1185">Reference proteome</keyword>
<dbReference type="InterPro" id="IPR036388">
    <property type="entry name" value="WH-like_DNA-bd_sf"/>
</dbReference>
<dbReference type="GeneID" id="80545082"/>
<name>A0A976UBH9_9CAUD</name>
<dbReference type="Gene3D" id="1.10.10.10">
    <property type="entry name" value="Winged helix-like DNA-binding domain superfamily/Winged helix DNA-binding domain"/>
    <property type="match status" value="1"/>
</dbReference>
<dbReference type="RefSeq" id="YP_010806121.1">
    <property type="nucleotide sequence ID" value="NC_077214.1"/>
</dbReference>